<proteinExistence type="predicted"/>
<comment type="caution">
    <text evidence="1">The sequence shown here is derived from an EMBL/GenBank/DDBJ whole genome shotgun (WGS) entry which is preliminary data.</text>
</comment>
<organism evidence="1 2">
    <name type="scientific">Owenia fusiformis</name>
    <name type="common">Polychaete worm</name>
    <dbReference type="NCBI Taxonomy" id="6347"/>
    <lineage>
        <taxon>Eukaryota</taxon>
        <taxon>Metazoa</taxon>
        <taxon>Spiralia</taxon>
        <taxon>Lophotrochozoa</taxon>
        <taxon>Annelida</taxon>
        <taxon>Polychaeta</taxon>
        <taxon>Sedentaria</taxon>
        <taxon>Canalipalpata</taxon>
        <taxon>Sabellida</taxon>
        <taxon>Oweniida</taxon>
        <taxon>Oweniidae</taxon>
        <taxon>Owenia</taxon>
    </lineage>
</organism>
<feature type="non-terminal residue" evidence="1">
    <location>
        <position position="113"/>
    </location>
</feature>
<dbReference type="AlphaFoldDB" id="A0A8S4MYU3"/>
<reference evidence="1" key="1">
    <citation type="submission" date="2022-03" db="EMBL/GenBank/DDBJ databases">
        <authorList>
            <person name="Martin C."/>
        </authorList>
    </citation>
    <scope>NUCLEOTIDE SEQUENCE</scope>
</reference>
<evidence type="ECO:0000313" key="2">
    <source>
        <dbReference type="Proteomes" id="UP000749559"/>
    </source>
</evidence>
<sequence length="113" mass="12234">NDHMMEYRIEICDAYLACAEYSGHIKVKPLVSIAVPIDDESDDTVSEAELQEKAVDKLAGSLDTLASLEDVGNPKNVRTMIMSLSNTLTTATPAPPALEDIPAEEAIGDRLME</sequence>
<dbReference type="Proteomes" id="UP000749559">
    <property type="component" value="Unassembled WGS sequence"/>
</dbReference>
<accession>A0A8S4MYU3</accession>
<dbReference type="EMBL" id="CAIIXF020000001">
    <property type="protein sequence ID" value="CAH1773826.1"/>
    <property type="molecule type" value="Genomic_DNA"/>
</dbReference>
<evidence type="ECO:0000313" key="1">
    <source>
        <dbReference type="EMBL" id="CAH1773826.1"/>
    </source>
</evidence>
<protein>
    <submittedName>
        <fullName evidence="1">Uncharacterized protein</fullName>
    </submittedName>
</protein>
<name>A0A8S4MYU3_OWEFU</name>
<keyword evidence="2" id="KW-1185">Reference proteome</keyword>
<feature type="non-terminal residue" evidence="1">
    <location>
        <position position="1"/>
    </location>
</feature>
<gene>
    <name evidence="1" type="ORF">OFUS_LOCUS1366</name>
</gene>